<dbReference type="GO" id="GO:0005886">
    <property type="term" value="C:plasma membrane"/>
    <property type="evidence" value="ECO:0007669"/>
    <property type="project" value="UniProtKB-SubCell"/>
</dbReference>
<evidence type="ECO:0000256" key="5">
    <source>
        <dbReference type="ARBA" id="ARBA00022989"/>
    </source>
</evidence>
<evidence type="ECO:0000313" key="12">
    <source>
        <dbReference type="Proteomes" id="UP000292262"/>
    </source>
</evidence>
<dbReference type="RefSeq" id="WP_130287347.1">
    <property type="nucleotide sequence ID" value="NZ_SGXE01000004.1"/>
</dbReference>
<dbReference type="Gene3D" id="1.10.287.1260">
    <property type="match status" value="1"/>
</dbReference>
<feature type="transmembrane region" description="Helical" evidence="7">
    <location>
        <begin position="66"/>
        <end position="85"/>
    </location>
</feature>
<evidence type="ECO:0000259" key="9">
    <source>
        <dbReference type="Pfam" id="PF21082"/>
    </source>
</evidence>
<dbReference type="PANTHER" id="PTHR30221:SF1">
    <property type="entry name" value="SMALL-CONDUCTANCE MECHANOSENSITIVE CHANNEL"/>
    <property type="match status" value="1"/>
</dbReference>
<gene>
    <name evidence="11" type="ORF">EV197_2812</name>
</gene>
<dbReference type="OrthoDB" id="9809206at2"/>
<dbReference type="Pfam" id="PF00924">
    <property type="entry name" value="MS_channel_2nd"/>
    <property type="match status" value="1"/>
</dbReference>
<dbReference type="InterPro" id="IPR008910">
    <property type="entry name" value="MSC_TM_helix"/>
</dbReference>
<dbReference type="InterPro" id="IPR049142">
    <property type="entry name" value="MS_channel_1st"/>
</dbReference>
<comment type="subcellular location">
    <subcellularLocation>
        <location evidence="1">Cell membrane</location>
        <topology evidence="1">Multi-pass membrane protein</topology>
    </subcellularLocation>
</comment>
<dbReference type="SUPFAM" id="SSF82689">
    <property type="entry name" value="Mechanosensitive channel protein MscS (YggB), C-terminal domain"/>
    <property type="match status" value="1"/>
</dbReference>
<evidence type="ECO:0000256" key="3">
    <source>
        <dbReference type="ARBA" id="ARBA00022475"/>
    </source>
</evidence>
<keyword evidence="5 7" id="KW-1133">Transmembrane helix</keyword>
<dbReference type="InterPro" id="IPR011066">
    <property type="entry name" value="MscS_channel_C_sf"/>
</dbReference>
<dbReference type="Gene3D" id="2.30.30.60">
    <property type="match status" value="1"/>
</dbReference>
<evidence type="ECO:0000256" key="2">
    <source>
        <dbReference type="ARBA" id="ARBA00008017"/>
    </source>
</evidence>
<dbReference type="SUPFAM" id="SSF50182">
    <property type="entry name" value="Sm-like ribonucleoproteins"/>
    <property type="match status" value="1"/>
</dbReference>
<dbReference type="InterPro" id="IPR011014">
    <property type="entry name" value="MscS_channel_TM-2"/>
</dbReference>
<evidence type="ECO:0000256" key="7">
    <source>
        <dbReference type="SAM" id="Phobius"/>
    </source>
</evidence>
<dbReference type="InterPro" id="IPR045275">
    <property type="entry name" value="MscS_archaea/bacteria_type"/>
</dbReference>
<keyword evidence="6 7" id="KW-0472">Membrane</keyword>
<dbReference type="AlphaFoldDB" id="A0A4Q7NY58"/>
<evidence type="ECO:0000256" key="4">
    <source>
        <dbReference type="ARBA" id="ARBA00022692"/>
    </source>
</evidence>
<dbReference type="Pfam" id="PF21082">
    <property type="entry name" value="MS_channel_3rd"/>
    <property type="match status" value="1"/>
</dbReference>
<feature type="domain" description="Mechanosensitive ion channel MscS C-terminal" evidence="9">
    <location>
        <begin position="181"/>
        <end position="262"/>
    </location>
</feature>
<dbReference type="Pfam" id="PF21088">
    <property type="entry name" value="MS_channel_1st"/>
    <property type="match status" value="1"/>
</dbReference>
<keyword evidence="4 7" id="KW-0812">Transmembrane</keyword>
<dbReference type="Pfam" id="PF05552">
    <property type="entry name" value="MS_channel_1st_1"/>
    <property type="match status" value="1"/>
</dbReference>
<feature type="domain" description="Mechanosensitive ion channel transmembrane helices 2/3" evidence="10">
    <location>
        <begin position="71"/>
        <end position="106"/>
    </location>
</feature>
<dbReference type="InterPro" id="IPR049278">
    <property type="entry name" value="MS_channel_C"/>
</dbReference>
<accession>A0A4Q7NY58</accession>
<feature type="transmembrane region" description="Helical" evidence="7">
    <location>
        <begin position="91"/>
        <end position="121"/>
    </location>
</feature>
<evidence type="ECO:0000313" key="11">
    <source>
        <dbReference type="EMBL" id="RZS92177.1"/>
    </source>
</evidence>
<dbReference type="InterPro" id="IPR006685">
    <property type="entry name" value="MscS_channel_2nd"/>
</dbReference>
<dbReference type="InterPro" id="IPR010920">
    <property type="entry name" value="LSM_dom_sf"/>
</dbReference>
<sequence length="276" mass="31109">MDRFGLSEENWEQFIKWVWDFAPNVISAVLILVVGLWLTGLITGWLRRFFKRKDYDEALEKFILQLTNWGLKIVVFVLVITQFGVQTSSLVAILGAAGLAIGLALQGSLSNFAGGVLILLFRPFRVGDFIEAQGVSGTVKEISIFTTKLLTFGNQEAILPNGKLSNDNIINYSSEDKRRDKINIGISYDSDIKLAKDILTDLVKGQENILEDPAPQIVVDSLGDSAVVISVRFWALNEHFWDVHFYTMEEAKTRLEEKGISIPFPQHDVHLYKMDK</sequence>
<evidence type="ECO:0000259" key="8">
    <source>
        <dbReference type="Pfam" id="PF00924"/>
    </source>
</evidence>
<keyword evidence="12" id="KW-1185">Reference proteome</keyword>
<dbReference type="EMBL" id="SGXE01000004">
    <property type="protein sequence ID" value="RZS92177.1"/>
    <property type="molecule type" value="Genomic_DNA"/>
</dbReference>
<dbReference type="Proteomes" id="UP000292262">
    <property type="component" value="Unassembled WGS sequence"/>
</dbReference>
<keyword evidence="3" id="KW-1003">Cell membrane</keyword>
<protein>
    <submittedName>
        <fullName evidence="11">Small conductance mechanosensitive channel</fullName>
    </submittedName>
</protein>
<dbReference type="Gene3D" id="3.30.70.100">
    <property type="match status" value="1"/>
</dbReference>
<dbReference type="PANTHER" id="PTHR30221">
    <property type="entry name" value="SMALL-CONDUCTANCE MECHANOSENSITIVE CHANNEL"/>
    <property type="match status" value="1"/>
</dbReference>
<evidence type="ECO:0000256" key="6">
    <source>
        <dbReference type="ARBA" id="ARBA00023136"/>
    </source>
</evidence>
<dbReference type="SUPFAM" id="SSF82861">
    <property type="entry name" value="Mechanosensitive channel protein MscS (YggB), transmembrane region"/>
    <property type="match status" value="1"/>
</dbReference>
<dbReference type="GO" id="GO:0008381">
    <property type="term" value="F:mechanosensitive monoatomic ion channel activity"/>
    <property type="evidence" value="ECO:0007669"/>
    <property type="project" value="InterPro"/>
</dbReference>
<comment type="caution">
    <text evidence="11">The sequence shown here is derived from an EMBL/GenBank/DDBJ whole genome shotgun (WGS) entry which is preliminary data.</text>
</comment>
<reference evidence="11 12" key="1">
    <citation type="submission" date="2019-02" db="EMBL/GenBank/DDBJ databases">
        <title>Genomic Encyclopedia of Type Strains, Phase IV (KMG-IV): sequencing the most valuable type-strain genomes for metagenomic binning, comparative biology and taxonomic classification.</title>
        <authorList>
            <person name="Goeker M."/>
        </authorList>
    </citation>
    <scope>NUCLEOTIDE SEQUENCE [LARGE SCALE GENOMIC DNA]</scope>
    <source>
        <strain evidence="11 12">DSM 17196</strain>
    </source>
</reference>
<feature type="transmembrane region" description="Helical" evidence="7">
    <location>
        <begin position="25"/>
        <end position="46"/>
    </location>
</feature>
<organism evidence="11 12">
    <name type="scientific">Aquimarina brevivitae</name>
    <dbReference type="NCBI Taxonomy" id="323412"/>
    <lineage>
        <taxon>Bacteria</taxon>
        <taxon>Pseudomonadati</taxon>
        <taxon>Bacteroidota</taxon>
        <taxon>Flavobacteriia</taxon>
        <taxon>Flavobacteriales</taxon>
        <taxon>Flavobacteriaceae</taxon>
        <taxon>Aquimarina</taxon>
    </lineage>
</organism>
<proteinExistence type="inferred from homology"/>
<comment type="similarity">
    <text evidence="2">Belongs to the MscS (TC 1.A.23) family.</text>
</comment>
<name>A0A4Q7NY58_9FLAO</name>
<evidence type="ECO:0000256" key="1">
    <source>
        <dbReference type="ARBA" id="ARBA00004651"/>
    </source>
</evidence>
<feature type="domain" description="Mechanosensitive ion channel MscS" evidence="8">
    <location>
        <begin position="108"/>
        <end position="173"/>
    </location>
</feature>
<dbReference type="InterPro" id="IPR023408">
    <property type="entry name" value="MscS_beta-dom_sf"/>
</dbReference>
<evidence type="ECO:0000259" key="10">
    <source>
        <dbReference type="Pfam" id="PF21088"/>
    </source>
</evidence>